<keyword evidence="1" id="KW-0732">Signal</keyword>
<gene>
    <name evidence="2" type="ORF">NWE73_09365</name>
</gene>
<reference evidence="2" key="1">
    <citation type="submission" date="2022-08" db="EMBL/GenBank/DDBJ databases">
        <title>Novel Bdellovibrio Species Isolated from Svalbard: Designation Bdellovibrio svalbardensis.</title>
        <authorList>
            <person name="Mitchell R.J."/>
            <person name="Choi S.Y."/>
        </authorList>
    </citation>
    <scope>NUCLEOTIDE SEQUENCE</scope>
    <source>
        <strain evidence="2">PAP01</strain>
    </source>
</reference>
<dbReference type="Pfam" id="PF00756">
    <property type="entry name" value="Esterase"/>
    <property type="match status" value="1"/>
</dbReference>
<evidence type="ECO:0000256" key="1">
    <source>
        <dbReference type="SAM" id="SignalP"/>
    </source>
</evidence>
<sequence length="302" mass="34304">MKHITSVIALLLVLVSSAVFAEANRDLSQQTEHNNSGYQSDYYCGTETQLGISFNYCIRNVDRTKNKDIVYFFHGLMGDEQSWFTQKFGTGMVERKWHFRGYDPTVITISFGEVWLLVNNHRFPLLPYFKDIIVPLLEKKVGGLGKGRRMLIGQSMGGLNALEAALQLPNLFSKVALLCPAITTVGPFASQDEIDAYIQRTGANPKNVKLMLSISKKVFINQNDWDKHDPLKLVSRYHGRKPEFYNSIGMQDDFGFQEGAEKFSKLAAKYGFKSQWVPLQGGHCNFDRRTTANFIMEGYKND</sequence>
<feature type="signal peptide" evidence="1">
    <location>
        <begin position="1"/>
        <end position="21"/>
    </location>
</feature>
<feature type="chain" id="PRO_5047216712" evidence="1">
    <location>
        <begin position="22"/>
        <end position="302"/>
    </location>
</feature>
<accession>A0ABT6DL88</accession>
<keyword evidence="3" id="KW-1185">Reference proteome</keyword>
<organism evidence="2 3">
    <name type="scientific">Bdellovibrio svalbardensis</name>
    <dbReference type="NCBI Taxonomy" id="2972972"/>
    <lineage>
        <taxon>Bacteria</taxon>
        <taxon>Pseudomonadati</taxon>
        <taxon>Bdellovibrionota</taxon>
        <taxon>Bdellovibrionia</taxon>
        <taxon>Bdellovibrionales</taxon>
        <taxon>Pseudobdellovibrionaceae</taxon>
        <taxon>Bdellovibrio</taxon>
    </lineage>
</organism>
<dbReference type="Gene3D" id="3.40.50.1820">
    <property type="entry name" value="alpha/beta hydrolase"/>
    <property type="match status" value="1"/>
</dbReference>
<dbReference type="SUPFAM" id="SSF53474">
    <property type="entry name" value="alpha/beta-Hydrolases"/>
    <property type="match status" value="1"/>
</dbReference>
<comment type="caution">
    <text evidence="2">The sequence shown here is derived from an EMBL/GenBank/DDBJ whole genome shotgun (WGS) entry which is preliminary data.</text>
</comment>
<dbReference type="InterPro" id="IPR029058">
    <property type="entry name" value="AB_hydrolase_fold"/>
</dbReference>
<evidence type="ECO:0000313" key="2">
    <source>
        <dbReference type="EMBL" id="MDG0816571.1"/>
    </source>
</evidence>
<dbReference type="EMBL" id="JANRMI010000002">
    <property type="protein sequence ID" value="MDG0816571.1"/>
    <property type="molecule type" value="Genomic_DNA"/>
</dbReference>
<proteinExistence type="predicted"/>
<dbReference type="RefSeq" id="WP_277578049.1">
    <property type="nucleotide sequence ID" value="NZ_JANRMI010000002.1"/>
</dbReference>
<protein>
    <submittedName>
        <fullName evidence="2">Esterase family protein</fullName>
    </submittedName>
</protein>
<dbReference type="InterPro" id="IPR000801">
    <property type="entry name" value="Esterase-like"/>
</dbReference>
<dbReference type="Proteomes" id="UP001152321">
    <property type="component" value="Unassembled WGS sequence"/>
</dbReference>
<evidence type="ECO:0000313" key="3">
    <source>
        <dbReference type="Proteomes" id="UP001152321"/>
    </source>
</evidence>
<name>A0ABT6DL88_9BACT</name>